<evidence type="ECO:0000313" key="2">
    <source>
        <dbReference type="EMBL" id="MDT8900815.1"/>
    </source>
</evidence>
<comment type="caution">
    <text evidence="2">The sequence shown here is derived from an EMBL/GenBank/DDBJ whole genome shotgun (WGS) entry which is preliminary data.</text>
</comment>
<sequence length="100" mass="11040">MSRVPECLSWLLVFPYAYIVYFLGNMVGGSPRTPQAAAVLFWAYLAVYPVAVVVFNFATRRLRARGRRNLALTASLVPYGVLAAAWVLFAAFVGALRRLG</sequence>
<keyword evidence="1" id="KW-0812">Transmembrane</keyword>
<name>A0ABU3NVH7_9FIRM</name>
<evidence type="ECO:0000256" key="1">
    <source>
        <dbReference type="SAM" id="Phobius"/>
    </source>
</evidence>
<feature type="transmembrane region" description="Helical" evidence="1">
    <location>
        <begin position="7"/>
        <end position="24"/>
    </location>
</feature>
<dbReference type="RefSeq" id="WP_413779348.1">
    <property type="nucleotide sequence ID" value="NZ_JAUOZS010000001.1"/>
</dbReference>
<protein>
    <recommendedName>
        <fullName evidence="4">Integral membrane protein</fullName>
    </recommendedName>
</protein>
<keyword evidence="1" id="KW-0472">Membrane</keyword>
<evidence type="ECO:0000313" key="3">
    <source>
        <dbReference type="Proteomes" id="UP001254848"/>
    </source>
</evidence>
<organism evidence="2 3">
    <name type="scientific">Anaeroselena agilis</name>
    <dbReference type="NCBI Taxonomy" id="3063788"/>
    <lineage>
        <taxon>Bacteria</taxon>
        <taxon>Bacillati</taxon>
        <taxon>Bacillota</taxon>
        <taxon>Negativicutes</taxon>
        <taxon>Acetonemataceae</taxon>
        <taxon>Anaeroselena</taxon>
    </lineage>
</organism>
<reference evidence="2 3" key="1">
    <citation type="submission" date="2023-07" db="EMBL/GenBank/DDBJ databases">
        <title>The novel representative of Negativicutes class, Anaeroselena agilis gen. nov. sp. nov.</title>
        <authorList>
            <person name="Prokofeva M.I."/>
            <person name="Elcheninov A.G."/>
            <person name="Klyukina A."/>
            <person name="Kublanov I.V."/>
            <person name="Frolov E.N."/>
            <person name="Podosokorskaya O.A."/>
        </authorList>
    </citation>
    <scope>NUCLEOTIDE SEQUENCE [LARGE SCALE GENOMIC DNA]</scope>
    <source>
        <strain evidence="2 3">4137-cl</strain>
    </source>
</reference>
<gene>
    <name evidence="2" type="ORF">Q4T40_06135</name>
</gene>
<dbReference type="Proteomes" id="UP001254848">
    <property type="component" value="Unassembled WGS sequence"/>
</dbReference>
<accession>A0ABU3NVH7</accession>
<keyword evidence="1" id="KW-1133">Transmembrane helix</keyword>
<feature type="transmembrane region" description="Helical" evidence="1">
    <location>
        <begin position="70"/>
        <end position="96"/>
    </location>
</feature>
<dbReference type="EMBL" id="JAUOZS010000001">
    <property type="protein sequence ID" value="MDT8900815.1"/>
    <property type="molecule type" value="Genomic_DNA"/>
</dbReference>
<proteinExistence type="predicted"/>
<feature type="transmembrane region" description="Helical" evidence="1">
    <location>
        <begin position="36"/>
        <end position="58"/>
    </location>
</feature>
<evidence type="ECO:0008006" key="4">
    <source>
        <dbReference type="Google" id="ProtNLM"/>
    </source>
</evidence>
<keyword evidence="3" id="KW-1185">Reference proteome</keyword>